<dbReference type="Pfam" id="PF00493">
    <property type="entry name" value="MCM"/>
    <property type="match status" value="1"/>
</dbReference>
<dbReference type="Gene3D" id="2.20.28.10">
    <property type="match status" value="1"/>
</dbReference>
<evidence type="ECO:0000256" key="4">
    <source>
        <dbReference type="ARBA" id="ARBA00022840"/>
    </source>
</evidence>
<reference evidence="11" key="1">
    <citation type="submission" date="2025-08" db="UniProtKB">
        <authorList>
            <consortium name="RefSeq"/>
        </authorList>
    </citation>
    <scope>IDENTIFICATION</scope>
    <source>
        <strain evidence="11">11010-0011.00</strain>
        <tissue evidence="11">Whole body</tissue>
    </source>
</reference>
<evidence type="ECO:0000256" key="6">
    <source>
        <dbReference type="ARBA" id="ARBA00023242"/>
    </source>
</evidence>
<feature type="region of interest" description="Disordered" evidence="8">
    <location>
        <begin position="53"/>
        <end position="75"/>
    </location>
</feature>
<dbReference type="AlphaFoldDB" id="A0A6J2TE35"/>
<dbReference type="InterPro" id="IPR027417">
    <property type="entry name" value="P-loop_NTPase"/>
</dbReference>
<proteinExistence type="inferred from homology"/>
<dbReference type="GO" id="GO:0006310">
    <property type="term" value="P:DNA recombination"/>
    <property type="evidence" value="ECO:0007669"/>
    <property type="project" value="UniProtKB-ARBA"/>
</dbReference>
<keyword evidence="5 7" id="KW-0238">DNA-binding</keyword>
<dbReference type="GO" id="GO:0005634">
    <property type="term" value="C:nucleus"/>
    <property type="evidence" value="ECO:0007669"/>
    <property type="project" value="UniProtKB-SubCell"/>
</dbReference>
<dbReference type="SUPFAM" id="SSF52540">
    <property type="entry name" value="P-loop containing nucleoside triphosphate hydrolases"/>
    <property type="match status" value="1"/>
</dbReference>
<dbReference type="PANTHER" id="PTHR11630:SF47">
    <property type="entry name" value="DNA HELICASE MCM8"/>
    <property type="match status" value="1"/>
</dbReference>
<comment type="subcellular location">
    <subcellularLocation>
        <location evidence="1">Nucleus</location>
    </subcellularLocation>
</comment>
<dbReference type="InterPro" id="IPR031327">
    <property type="entry name" value="MCM"/>
</dbReference>
<dbReference type="InterPro" id="IPR056875">
    <property type="entry name" value="MCM8/REC_WHD"/>
</dbReference>
<evidence type="ECO:0000259" key="9">
    <source>
        <dbReference type="PROSITE" id="PS50051"/>
    </source>
</evidence>
<evidence type="ECO:0000313" key="10">
    <source>
        <dbReference type="Proteomes" id="UP000504634"/>
    </source>
</evidence>
<dbReference type="GO" id="GO:0042555">
    <property type="term" value="C:MCM complex"/>
    <property type="evidence" value="ECO:0007669"/>
    <property type="project" value="TreeGrafter"/>
</dbReference>
<dbReference type="SMART" id="SM00350">
    <property type="entry name" value="MCM"/>
    <property type="match status" value="1"/>
</dbReference>
<protein>
    <submittedName>
        <fullName evidence="11">DNA replication licensing factor REC</fullName>
    </submittedName>
</protein>
<dbReference type="InterPro" id="IPR033762">
    <property type="entry name" value="MCM_OB"/>
</dbReference>
<dbReference type="PROSITE" id="PS50051">
    <property type="entry name" value="MCM_2"/>
    <property type="match status" value="1"/>
</dbReference>
<evidence type="ECO:0000256" key="8">
    <source>
        <dbReference type="SAM" id="MobiDB-lite"/>
    </source>
</evidence>
<evidence type="ECO:0000256" key="7">
    <source>
        <dbReference type="RuleBase" id="RU004070"/>
    </source>
</evidence>
<dbReference type="PRINTS" id="PR01657">
    <property type="entry name" value="MCMFAMILY"/>
</dbReference>
<dbReference type="Gene3D" id="3.40.50.300">
    <property type="entry name" value="P-loop containing nucleotide triphosphate hydrolases"/>
    <property type="match status" value="1"/>
</dbReference>
<dbReference type="Pfam" id="PF26065">
    <property type="entry name" value="MCM8_N"/>
    <property type="match status" value="1"/>
</dbReference>
<dbReference type="Gene3D" id="2.40.50.140">
    <property type="entry name" value="Nucleic acid-binding proteins"/>
    <property type="match status" value="1"/>
</dbReference>
<keyword evidence="6" id="KW-0539">Nucleus</keyword>
<dbReference type="InterPro" id="IPR041562">
    <property type="entry name" value="MCM_lid"/>
</dbReference>
<comment type="similarity">
    <text evidence="2 7">Belongs to the MCM family.</text>
</comment>
<dbReference type="GO" id="GO:0017116">
    <property type="term" value="F:single-stranded DNA helicase activity"/>
    <property type="evidence" value="ECO:0007669"/>
    <property type="project" value="TreeGrafter"/>
</dbReference>
<keyword evidence="10" id="KW-1185">Reference proteome</keyword>
<dbReference type="CTD" id="49241"/>
<keyword evidence="4 7" id="KW-0067">ATP-binding</keyword>
<accession>A0A6J2TE35</accession>
<dbReference type="InterPro" id="IPR058767">
    <property type="entry name" value="MCM8_N"/>
</dbReference>
<dbReference type="InterPro" id="IPR001208">
    <property type="entry name" value="MCM_dom"/>
</dbReference>
<dbReference type="GO" id="GO:0005524">
    <property type="term" value="F:ATP binding"/>
    <property type="evidence" value="ECO:0007669"/>
    <property type="project" value="UniProtKB-KW"/>
</dbReference>
<evidence type="ECO:0000256" key="1">
    <source>
        <dbReference type="ARBA" id="ARBA00004123"/>
    </source>
</evidence>
<keyword evidence="3 7" id="KW-0547">Nucleotide-binding</keyword>
<dbReference type="OrthoDB" id="422555at2759"/>
<dbReference type="InterPro" id="IPR012340">
    <property type="entry name" value="NA-bd_OB-fold"/>
</dbReference>
<dbReference type="GO" id="GO:0003697">
    <property type="term" value="F:single-stranded DNA binding"/>
    <property type="evidence" value="ECO:0007669"/>
    <property type="project" value="TreeGrafter"/>
</dbReference>
<dbReference type="CDD" id="cd22247">
    <property type="entry name" value="MCM8_WHD"/>
    <property type="match status" value="1"/>
</dbReference>
<dbReference type="PANTHER" id="PTHR11630">
    <property type="entry name" value="DNA REPLICATION LICENSING FACTOR MCM FAMILY MEMBER"/>
    <property type="match status" value="1"/>
</dbReference>
<evidence type="ECO:0000256" key="3">
    <source>
        <dbReference type="ARBA" id="ARBA00022741"/>
    </source>
</evidence>
<sequence>MDAPSGRPPSRFVRGRARGGGGYRPYFYFRRKGRVIPAGGNPHGQPQVLDAAEGAEPLGQPGPSTRARGWNRFRGGGNNSRKRAAALDCTYLRPENYVAPEDAVQLQSILVENPLECPGWRLYFLRDVYDADSELAKRVKAVGEHYQRNPANYDLAGTHESCWFCLPSRSIIHDEQLKEVWPTLAEDMRQRPLRTLAALGAAIHTVVKVHVEQINSQTPQEPSTMLYVPRTMHTRKIYVRPEEFAPVERMTSISHARVDTMMAVRGIVSSIEEPTYEFAWRAYQCTRCRAVQALRGRGQYFPKPYNCKQTKCTARDNFVELRSSPYTRLAPRQIIRIEESNLSLLPDYESTLPVTLEIELRHDLVDAVHLGQEVVITGVLKLRNLGDESDWNSSGEMQPYLRALSVQKACHVKREFSQRDLDAISMINSEPNSFKLLVQSLVPEVHGYEIPKAACLLSLFGSGGSQLNEDGPINVLLVGDPGIGKSKLLQSCAQITERGAHVSGKRGAQSAQKLGHTLVNRSKRLLQAGALLSASSTGHCTIDDVDKLASKQALLLQSMQSGVVGIPLAGSFGTFQAHASIIASANPQRGQYHQERYLLQNIRIMPALLKEFHLVYVLLDKPTNMARDVSLTEHVRALHAGAKKRAHIAARYSLKPKSCDSICESTFGVLEEGEDSIMQEDFDLDKRLALNAIEDAELDLLPPVLMKKFIAFARQNVKPLLNKQAAEAIKKYFLNLRQHSEAEHEHSQIGAGQLLGLVHLSQARARLDLSHIVTPAHVREVISVLTESMAQTSLGGECGQIMNTVAASASGSKSSQLRAFLRIMQLRSAALGRRIFEYEELKEMGTRAGIMTGIADLVDQANLQGHLLKKGINMYEVVPDR</sequence>
<name>A0A6J2TE35_DROLE</name>
<evidence type="ECO:0000256" key="2">
    <source>
        <dbReference type="ARBA" id="ARBA00008010"/>
    </source>
</evidence>
<organism evidence="10 11">
    <name type="scientific">Drosophila lebanonensis</name>
    <name type="common">Fruit fly</name>
    <name type="synonym">Scaptodrosophila lebanonensis</name>
    <dbReference type="NCBI Taxonomy" id="7225"/>
    <lineage>
        <taxon>Eukaryota</taxon>
        <taxon>Metazoa</taxon>
        <taxon>Ecdysozoa</taxon>
        <taxon>Arthropoda</taxon>
        <taxon>Hexapoda</taxon>
        <taxon>Insecta</taxon>
        <taxon>Pterygota</taxon>
        <taxon>Neoptera</taxon>
        <taxon>Endopterygota</taxon>
        <taxon>Diptera</taxon>
        <taxon>Brachycera</taxon>
        <taxon>Muscomorpha</taxon>
        <taxon>Ephydroidea</taxon>
        <taxon>Drosophilidae</taxon>
        <taxon>Scaptodrosophila</taxon>
    </lineage>
</organism>
<dbReference type="RefSeq" id="XP_030374264.1">
    <property type="nucleotide sequence ID" value="XM_030518404.1"/>
</dbReference>
<dbReference type="GeneID" id="115623859"/>
<evidence type="ECO:0000256" key="5">
    <source>
        <dbReference type="ARBA" id="ARBA00023125"/>
    </source>
</evidence>
<dbReference type="Pfam" id="PF25051">
    <property type="entry name" value="WHD_MCM8"/>
    <property type="match status" value="1"/>
</dbReference>
<evidence type="ECO:0000313" key="11">
    <source>
        <dbReference type="RefSeq" id="XP_030374264.1"/>
    </source>
</evidence>
<gene>
    <name evidence="11" type="primary">LOC115623859</name>
</gene>
<dbReference type="SUPFAM" id="SSF50249">
    <property type="entry name" value="Nucleic acid-binding proteins"/>
    <property type="match status" value="1"/>
</dbReference>
<feature type="domain" description="MCM C-terminal AAA(+) ATPase" evidence="9">
    <location>
        <begin position="433"/>
        <end position="635"/>
    </location>
</feature>
<dbReference type="Pfam" id="PF17207">
    <property type="entry name" value="MCM_OB"/>
    <property type="match status" value="1"/>
</dbReference>
<dbReference type="Proteomes" id="UP000504634">
    <property type="component" value="Unplaced"/>
</dbReference>
<dbReference type="Pfam" id="PF17855">
    <property type="entry name" value="MCM_lid"/>
    <property type="match status" value="1"/>
</dbReference>